<dbReference type="Proteomes" id="UP000433359">
    <property type="component" value="Unassembled WGS sequence"/>
</dbReference>
<sequence length="175" mass="20581">MKREDTIGFNIRSIDNMLMRKAMTMSDEESGKNGMMPVMQGWIMGYLYDHKEEEIFQRDIEAQFYIARSTVTCLVKQMEQKGYIARVAVERDCRLKRLCLLEKGEEIHKRFLQNIEKVEEEIREGVSEEELQTFLKVAVKIRNNLEELQYCSGKCSRRVNYPRPKGHGLVTAQSY</sequence>
<keyword evidence="1" id="KW-0805">Transcription regulation</keyword>
<dbReference type="PRINTS" id="PR00598">
    <property type="entry name" value="HTHMARR"/>
</dbReference>
<dbReference type="AlphaFoldDB" id="A0A6N7YDH5"/>
<dbReference type="EMBL" id="VULP01000032">
    <property type="protein sequence ID" value="MSU83127.1"/>
    <property type="molecule type" value="Genomic_DNA"/>
</dbReference>
<reference evidence="5 6" key="1">
    <citation type="submission" date="2019-08" db="EMBL/GenBank/DDBJ databases">
        <title>In-depth cultivation of the pig gut microbiome towards novel bacterial diversity and tailored functional studies.</title>
        <authorList>
            <person name="Wylensek D."/>
            <person name="Hitch T.C.A."/>
            <person name="Clavel T."/>
        </authorList>
    </citation>
    <scope>NUCLEOTIDE SEQUENCE [LARGE SCALE GENOMIC DNA]</scope>
    <source>
        <strain evidence="5 6">BSM-383-APC-4H</strain>
    </source>
</reference>
<protein>
    <submittedName>
        <fullName evidence="5">Winged helix-turn-helix transcriptional regulator</fullName>
    </submittedName>
</protein>
<dbReference type="GO" id="GO:0003677">
    <property type="term" value="F:DNA binding"/>
    <property type="evidence" value="ECO:0007669"/>
    <property type="project" value="UniProtKB-KW"/>
</dbReference>
<accession>A0A6N7YDH5</accession>
<dbReference type="RefSeq" id="WP_154581422.1">
    <property type="nucleotide sequence ID" value="NZ_VULP01000032.1"/>
</dbReference>
<evidence type="ECO:0000313" key="6">
    <source>
        <dbReference type="Proteomes" id="UP000433359"/>
    </source>
</evidence>
<dbReference type="PROSITE" id="PS50995">
    <property type="entry name" value="HTH_MARR_2"/>
    <property type="match status" value="1"/>
</dbReference>
<dbReference type="SMART" id="SM00347">
    <property type="entry name" value="HTH_MARR"/>
    <property type="match status" value="1"/>
</dbReference>
<dbReference type="InterPro" id="IPR036390">
    <property type="entry name" value="WH_DNA-bd_sf"/>
</dbReference>
<gene>
    <name evidence="5" type="ORF">FYJ25_12510</name>
</gene>
<evidence type="ECO:0000259" key="4">
    <source>
        <dbReference type="PROSITE" id="PS50995"/>
    </source>
</evidence>
<proteinExistence type="predicted"/>
<comment type="caution">
    <text evidence="5">The sequence shown here is derived from an EMBL/GenBank/DDBJ whole genome shotgun (WGS) entry which is preliminary data.</text>
</comment>
<dbReference type="PANTHER" id="PTHR42756">
    <property type="entry name" value="TRANSCRIPTIONAL REGULATOR, MARR"/>
    <property type="match status" value="1"/>
</dbReference>
<keyword evidence="2" id="KW-0238">DNA-binding</keyword>
<dbReference type="PANTHER" id="PTHR42756:SF1">
    <property type="entry name" value="TRANSCRIPTIONAL REPRESSOR OF EMRAB OPERON"/>
    <property type="match status" value="1"/>
</dbReference>
<dbReference type="InterPro" id="IPR000835">
    <property type="entry name" value="HTH_MarR-typ"/>
</dbReference>
<evidence type="ECO:0000313" key="5">
    <source>
        <dbReference type="EMBL" id="MSU83127.1"/>
    </source>
</evidence>
<evidence type="ECO:0000256" key="2">
    <source>
        <dbReference type="ARBA" id="ARBA00023125"/>
    </source>
</evidence>
<dbReference type="InterPro" id="IPR036388">
    <property type="entry name" value="WH-like_DNA-bd_sf"/>
</dbReference>
<keyword evidence="3" id="KW-0804">Transcription</keyword>
<dbReference type="GO" id="GO:0003700">
    <property type="term" value="F:DNA-binding transcription factor activity"/>
    <property type="evidence" value="ECO:0007669"/>
    <property type="project" value="InterPro"/>
</dbReference>
<dbReference type="Pfam" id="PF12802">
    <property type="entry name" value="MarR_2"/>
    <property type="match status" value="1"/>
</dbReference>
<name>A0A6N7YDH5_9FIRM</name>
<dbReference type="Gene3D" id="1.10.10.10">
    <property type="entry name" value="Winged helix-like DNA-binding domain superfamily/Winged helix DNA-binding domain"/>
    <property type="match status" value="1"/>
</dbReference>
<evidence type="ECO:0000256" key="3">
    <source>
        <dbReference type="ARBA" id="ARBA00023163"/>
    </source>
</evidence>
<dbReference type="SUPFAM" id="SSF46785">
    <property type="entry name" value="Winged helix' DNA-binding domain"/>
    <property type="match status" value="1"/>
</dbReference>
<organism evidence="5 6">
    <name type="scientific">Anaerobutyricum soehngenii</name>
    <dbReference type="NCBI Taxonomy" id="105843"/>
    <lineage>
        <taxon>Bacteria</taxon>
        <taxon>Bacillati</taxon>
        <taxon>Bacillota</taxon>
        <taxon>Clostridia</taxon>
        <taxon>Lachnospirales</taxon>
        <taxon>Lachnospiraceae</taxon>
        <taxon>Anaerobutyricum</taxon>
    </lineage>
</organism>
<feature type="domain" description="HTH marR-type" evidence="4">
    <location>
        <begin position="4"/>
        <end position="143"/>
    </location>
</feature>
<evidence type="ECO:0000256" key="1">
    <source>
        <dbReference type="ARBA" id="ARBA00023015"/>
    </source>
</evidence>